<dbReference type="PANTHER" id="PTHR43080:SF29">
    <property type="entry name" value="OS02G0818000 PROTEIN"/>
    <property type="match status" value="1"/>
</dbReference>
<evidence type="ECO:0000313" key="6">
    <source>
        <dbReference type="EMBL" id="PYC82629.1"/>
    </source>
</evidence>
<feature type="region of interest" description="Disordered" evidence="3">
    <location>
        <begin position="266"/>
        <end position="289"/>
    </location>
</feature>
<organism evidence="6 7">
    <name type="scientific">Streptomyces tateyamensis</name>
    <dbReference type="NCBI Taxonomy" id="565073"/>
    <lineage>
        <taxon>Bacteria</taxon>
        <taxon>Bacillati</taxon>
        <taxon>Actinomycetota</taxon>
        <taxon>Actinomycetes</taxon>
        <taxon>Kitasatosporales</taxon>
        <taxon>Streptomycetaceae</taxon>
        <taxon>Streptomyces</taxon>
    </lineage>
</organism>
<dbReference type="InterPro" id="IPR051257">
    <property type="entry name" value="Diverse_CBS-Domain"/>
</dbReference>
<dbReference type="Proteomes" id="UP000248039">
    <property type="component" value="Unassembled WGS sequence"/>
</dbReference>
<dbReference type="Pfam" id="PF00571">
    <property type="entry name" value="CBS"/>
    <property type="match status" value="2"/>
</dbReference>
<name>A0A2V4NZL7_9ACTN</name>
<dbReference type="OrthoDB" id="2111978at2"/>
<gene>
    <name evidence="6" type="ORF">C7C46_09715</name>
</gene>
<dbReference type="PROSITE" id="PS50914">
    <property type="entry name" value="BON"/>
    <property type="match status" value="1"/>
</dbReference>
<dbReference type="AlphaFoldDB" id="A0A2V4NZL7"/>
<dbReference type="Pfam" id="PF04972">
    <property type="entry name" value="BON"/>
    <property type="match status" value="1"/>
</dbReference>
<feature type="domain" description="CBS" evidence="5">
    <location>
        <begin position="10"/>
        <end position="67"/>
    </location>
</feature>
<feature type="domain" description="BON" evidence="4">
    <location>
        <begin position="145"/>
        <end position="214"/>
    </location>
</feature>
<evidence type="ECO:0000256" key="3">
    <source>
        <dbReference type="SAM" id="MobiDB-lite"/>
    </source>
</evidence>
<dbReference type="RefSeq" id="WP_110667844.1">
    <property type="nucleotide sequence ID" value="NZ_PYBW01000030.1"/>
</dbReference>
<evidence type="ECO:0000259" key="5">
    <source>
        <dbReference type="PROSITE" id="PS51371"/>
    </source>
</evidence>
<protein>
    <submittedName>
        <fullName evidence="6">Inosine-5'-monophosphate dehydrogenase</fullName>
    </submittedName>
</protein>
<dbReference type="SMART" id="SM00116">
    <property type="entry name" value="CBS"/>
    <property type="match status" value="2"/>
</dbReference>
<evidence type="ECO:0000256" key="1">
    <source>
        <dbReference type="ARBA" id="ARBA00023122"/>
    </source>
</evidence>
<dbReference type="InterPro" id="IPR007055">
    <property type="entry name" value="BON_dom"/>
</dbReference>
<dbReference type="InterPro" id="IPR000644">
    <property type="entry name" value="CBS_dom"/>
</dbReference>
<keyword evidence="1 2" id="KW-0129">CBS domain</keyword>
<dbReference type="Gene3D" id="3.10.580.10">
    <property type="entry name" value="CBS-domain"/>
    <property type="match status" value="1"/>
</dbReference>
<dbReference type="PROSITE" id="PS51371">
    <property type="entry name" value="CBS"/>
    <property type="match status" value="2"/>
</dbReference>
<dbReference type="InterPro" id="IPR046342">
    <property type="entry name" value="CBS_dom_sf"/>
</dbReference>
<sequence length="289" mass="31332">MRHRTVRDVMTRQVVRVAPATCFHEILTLLTEFDITAVPVVDDADRPVGIVSEADLMRTQAAQEDPSSPLPPTPAQAGGPDRTGADTAQALMTSPAVCSTPSASVVAAARSMARHHIKPLPVVDGDGRLAGMVSRSDLIQVFLRDDQVIRHDIVQGVLGQVEGVSPAAIGVEVAQGRVVLSGTIEPRRLVPIVLRLCRSVDGVVSVTDRTDRPRSDCPCGGVCALIRWCGPGRLLVRMPADWVRSTLERGRGRLTWPLHDMRCRRSSAAPGSPRRVRGRYSRWPCPSTR</sequence>
<dbReference type="CDD" id="cd04586">
    <property type="entry name" value="CBS_pair_BON_assoc"/>
    <property type="match status" value="1"/>
</dbReference>
<comment type="caution">
    <text evidence="6">The sequence shown here is derived from an EMBL/GenBank/DDBJ whole genome shotgun (WGS) entry which is preliminary data.</text>
</comment>
<feature type="domain" description="CBS" evidence="5">
    <location>
        <begin position="92"/>
        <end position="148"/>
    </location>
</feature>
<accession>A0A2V4NZL7</accession>
<proteinExistence type="predicted"/>
<keyword evidence="7" id="KW-1185">Reference proteome</keyword>
<reference evidence="6 7" key="1">
    <citation type="submission" date="2018-03" db="EMBL/GenBank/DDBJ databases">
        <title>Bioinformatic expansion and discovery of thiopeptide antibiotics.</title>
        <authorList>
            <person name="Schwalen C.J."/>
            <person name="Hudson G.A."/>
            <person name="Mitchell D.A."/>
        </authorList>
    </citation>
    <scope>NUCLEOTIDE SEQUENCE [LARGE SCALE GENOMIC DNA]</scope>
    <source>
        <strain evidence="6 7">ATCC 21389</strain>
    </source>
</reference>
<feature type="region of interest" description="Disordered" evidence="3">
    <location>
        <begin position="59"/>
        <end position="86"/>
    </location>
</feature>
<dbReference type="EMBL" id="PYBW01000030">
    <property type="protein sequence ID" value="PYC82629.1"/>
    <property type="molecule type" value="Genomic_DNA"/>
</dbReference>
<evidence type="ECO:0000256" key="2">
    <source>
        <dbReference type="PROSITE-ProRule" id="PRU00703"/>
    </source>
</evidence>
<evidence type="ECO:0000259" key="4">
    <source>
        <dbReference type="PROSITE" id="PS50914"/>
    </source>
</evidence>
<dbReference type="PANTHER" id="PTHR43080">
    <property type="entry name" value="CBS DOMAIN-CONTAINING PROTEIN CBSX3, MITOCHONDRIAL"/>
    <property type="match status" value="1"/>
</dbReference>
<dbReference type="SUPFAM" id="SSF54631">
    <property type="entry name" value="CBS-domain pair"/>
    <property type="match status" value="1"/>
</dbReference>
<evidence type="ECO:0000313" key="7">
    <source>
        <dbReference type="Proteomes" id="UP000248039"/>
    </source>
</evidence>